<organism evidence="3">
    <name type="scientific">uncultured bacterium</name>
    <name type="common">gcode 4</name>
    <dbReference type="NCBI Taxonomy" id="1234023"/>
    <lineage>
        <taxon>Bacteria</taxon>
        <taxon>environmental samples</taxon>
    </lineage>
</organism>
<dbReference type="EMBL" id="AMFJ01000828">
    <property type="protein sequence ID" value="EKE26365.1"/>
    <property type="molecule type" value="Genomic_DNA"/>
</dbReference>
<dbReference type="Gene3D" id="2.60.40.10">
    <property type="entry name" value="Immunoglobulins"/>
    <property type="match status" value="1"/>
</dbReference>
<evidence type="ECO:0000259" key="2">
    <source>
        <dbReference type="PROSITE" id="PS50093"/>
    </source>
</evidence>
<dbReference type="CDD" id="cd00146">
    <property type="entry name" value="PKD"/>
    <property type="match status" value="1"/>
</dbReference>
<accession>K2GSQ8</accession>
<evidence type="ECO:0000256" key="1">
    <source>
        <dbReference type="SAM" id="MobiDB-lite"/>
    </source>
</evidence>
<protein>
    <recommendedName>
        <fullName evidence="2">PKD domain-containing protein</fullName>
    </recommendedName>
</protein>
<comment type="caution">
    <text evidence="3">The sequence shown here is derived from an EMBL/GenBank/DDBJ whole genome shotgun (WGS) entry which is preliminary data.</text>
</comment>
<dbReference type="InterPro" id="IPR035986">
    <property type="entry name" value="PKD_dom_sf"/>
</dbReference>
<reference evidence="3" key="1">
    <citation type="journal article" date="2012" name="Science">
        <title>Fermentation, hydrogen, and sulfur metabolism in multiple uncultivated bacterial phyla.</title>
        <authorList>
            <person name="Wrighton K.C."/>
            <person name="Thomas B.C."/>
            <person name="Sharon I."/>
            <person name="Miller C.S."/>
            <person name="Castelle C.J."/>
            <person name="VerBerkmoes N.C."/>
            <person name="Wilkins M.J."/>
            <person name="Hettich R.L."/>
            <person name="Lipton M.S."/>
            <person name="Williams K.H."/>
            <person name="Long P.E."/>
            <person name="Banfield J.F."/>
        </authorList>
    </citation>
    <scope>NUCLEOTIDE SEQUENCE [LARGE SCALE GENOMIC DNA]</scope>
</reference>
<dbReference type="InterPro" id="IPR000601">
    <property type="entry name" value="PKD_dom"/>
</dbReference>
<sequence>MENKELKPSNNNWENSLLSQILSSTNPEEPEEVQEIPKQDIPKNADKENKASEKDQKKKNNLKTQDFIRIFWALFLVSSIFFWAFLAYIVFNPGQAQFFIQFWIRPQDIKTLLERMVNISFSIITLIVSIVWIIFLFRAILTKKEYKKKKTVSTILSIFTWIALFTIITLWAYLFEIIWATNYINPNWGIIISDNDKILSEKFKDNYELYRFDNLIWPLTLRFDFKSDVDFVRKRIDITSYEIDFNWDWKIDKNWTSPDEENSIIYTYNGKQIFKPKWEYIWIDILTWRERRVSMKFPDINIIWTVKLTEQPQRLWWKKIIFDASDLRNIWKVNWYLEWNNTAIADYEWYKFFPKNIFSEESIVCMNIFNNLKKTNTCDKIFIVNIWEWWNKNSWWIIKYDVDPLNPLTLKFSIEELKDREKISSFKWVINENNIISEDENPEYTFKWYWKHKITVILEDYLWNSSDISAEIILNKPLTLVRPDDKTDPLNVNNSLLRIENENWESVIWKTYQKELSAYYIKTQIPQKLKFNANFVKVTDLTFELTNVEWDFNDDKKFEKTWKSVDHEFLEDTKYVIKVEYTFESKIKKATQKISESIIVEWLKKDFNVELDFKKESDYAPALVKFDWSASQVKNWRIIKYTYDFWENKAPIVWDAKIDYMFNFPWEYTVTFTVTKDDWTEESIEKKIILKWAAKELAINSSVWIWYEWKPIDFDAIGSIWEIDRYNWDFWDWQSSRDPNPTHIFDKSWTFKVKLTITFSDGSVKTWTKEIIIKEDSEN</sequence>
<name>K2GSQ8_9BACT</name>
<feature type="region of interest" description="Disordered" evidence="1">
    <location>
        <begin position="24"/>
        <end position="57"/>
    </location>
</feature>
<proteinExistence type="predicted"/>
<dbReference type="InterPro" id="IPR013783">
    <property type="entry name" value="Ig-like_fold"/>
</dbReference>
<evidence type="ECO:0000313" key="3">
    <source>
        <dbReference type="EMBL" id="EKE26365.1"/>
    </source>
</evidence>
<dbReference type="AlphaFoldDB" id="K2GSQ8"/>
<feature type="compositionally biased region" description="Basic and acidic residues" evidence="1">
    <location>
        <begin position="35"/>
        <end position="57"/>
    </location>
</feature>
<gene>
    <name evidence="3" type="ORF">ACD_4C00312G0002</name>
</gene>
<dbReference type="SUPFAM" id="SSF49299">
    <property type="entry name" value="PKD domain"/>
    <property type="match status" value="1"/>
</dbReference>
<dbReference type="PROSITE" id="PS50093">
    <property type="entry name" value="PKD"/>
    <property type="match status" value="1"/>
</dbReference>
<feature type="domain" description="PKD" evidence="2">
    <location>
        <begin position="726"/>
        <end position="779"/>
    </location>
</feature>